<evidence type="ECO:0000313" key="8">
    <source>
        <dbReference type="Proteomes" id="UP001281410"/>
    </source>
</evidence>
<keyword evidence="2 4" id="KW-0863">Zinc-finger</keyword>
<keyword evidence="1" id="KW-0479">Metal-binding</keyword>
<evidence type="ECO:0000256" key="3">
    <source>
        <dbReference type="ARBA" id="ARBA00022833"/>
    </source>
</evidence>
<dbReference type="PROSITE" id="PS50089">
    <property type="entry name" value="ZF_RING_2"/>
    <property type="match status" value="1"/>
</dbReference>
<dbReference type="AlphaFoldDB" id="A0AAE0EDP7"/>
<keyword evidence="5" id="KW-0472">Membrane</keyword>
<protein>
    <recommendedName>
        <fullName evidence="6">RING-type domain-containing protein</fullName>
    </recommendedName>
</protein>
<comment type="caution">
    <text evidence="7">The sequence shown here is derived from an EMBL/GenBank/DDBJ whole genome shotgun (WGS) entry which is preliminary data.</text>
</comment>
<dbReference type="SUPFAM" id="SSF57850">
    <property type="entry name" value="RING/U-box"/>
    <property type="match status" value="1"/>
</dbReference>
<name>A0AAE0EDP7_9ROSI</name>
<gene>
    <name evidence="7" type="ORF">Dsin_011329</name>
</gene>
<feature type="transmembrane region" description="Helical" evidence="5">
    <location>
        <begin position="28"/>
        <end position="54"/>
    </location>
</feature>
<dbReference type="InterPro" id="IPR052788">
    <property type="entry name" value="RING-type_E3_ligase_ATL"/>
</dbReference>
<keyword evidence="8" id="KW-1185">Reference proteome</keyword>
<sequence>MNTAQYIFDSRRRLLGDSSPDSYVYHQYLSLCLTIITMVVIVFMLLITALYYCFFSRLNRFPDHQQNHDHHATTSRQANHRELEAIAVFTYGTVSLPSSTLSSECEICAICLDEYVQEDTIRVLRRCKHMFHKDCIDEWMRKRSMNFICPICRGSMIEQSVEIPGTSCGIGAAGP</sequence>
<keyword evidence="3" id="KW-0862">Zinc</keyword>
<proteinExistence type="predicted"/>
<evidence type="ECO:0000256" key="2">
    <source>
        <dbReference type="ARBA" id="ARBA00022771"/>
    </source>
</evidence>
<dbReference type="InterPro" id="IPR013083">
    <property type="entry name" value="Znf_RING/FYVE/PHD"/>
</dbReference>
<dbReference type="Proteomes" id="UP001281410">
    <property type="component" value="Unassembled WGS sequence"/>
</dbReference>
<accession>A0AAE0EDP7</accession>
<evidence type="ECO:0000256" key="5">
    <source>
        <dbReference type="SAM" id="Phobius"/>
    </source>
</evidence>
<feature type="domain" description="RING-type" evidence="6">
    <location>
        <begin position="108"/>
        <end position="153"/>
    </location>
</feature>
<evidence type="ECO:0000256" key="4">
    <source>
        <dbReference type="PROSITE-ProRule" id="PRU00175"/>
    </source>
</evidence>
<dbReference type="PANTHER" id="PTHR45798">
    <property type="entry name" value="RING-H2 FINGER PROTEIN ATL61-RELATED-RELATED"/>
    <property type="match status" value="1"/>
</dbReference>
<dbReference type="InterPro" id="IPR001841">
    <property type="entry name" value="Znf_RING"/>
</dbReference>
<dbReference type="PANTHER" id="PTHR45798:SF88">
    <property type="entry name" value="RING-H2 FINGER PROTEIN ATL61-RELATED"/>
    <property type="match status" value="1"/>
</dbReference>
<dbReference type="Pfam" id="PF13639">
    <property type="entry name" value="zf-RING_2"/>
    <property type="match status" value="1"/>
</dbReference>
<dbReference type="GO" id="GO:0008270">
    <property type="term" value="F:zinc ion binding"/>
    <property type="evidence" value="ECO:0007669"/>
    <property type="project" value="UniProtKB-KW"/>
</dbReference>
<keyword evidence="5" id="KW-0812">Transmembrane</keyword>
<keyword evidence="5" id="KW-1133">Transmembrane helix</keyword>
<organism evidence="7 8">
    <name type="scientific">Dipteronia sinensis</name>
    <dbReference type="NCBI Taxonomy" id="43782"/>
    <lineage>
        <taxon>Eukaryota</taxon>
        <taxon>Viridiplantae</taxon>
        <taxon>Streptophyta</taxon>
        <taxon>Embryophyta</taxon>
        <taxon>Tracheophyta</taxon>
        <taxon>Spermatophyta</taxon>
        <taxon>Magnoliopsida</taxon>
        <taxon>eudicotyledons</taxon>
        <taxon>Gunneridae</taxon>
        <taxon>Pentapetalae</taxon>
        <taxon>rosids</taxon>
        <taxon>malvids</taxon>
        <taxon>Sapindales</taxon>
        <taxon>Sapindaceae</taxon>
        <taxon>Hippocastanoideae</taxon>
        <taxon>Acereae</taxon>
        <taxon>Dipteronia</taxon>
    </lineage>
</organism>
<dbReference type="Gene3D" id="3.30.40.10">
    <property type="entry name" value="Zinc/RING finger domain, C3HC4 (zinc finger)"/>
    <property type="match status" value="1"/>
</dbReference>
<reference evidence="7" key="1">
    <citation type="journal article" date="2023" name="Plant J.">
        <title>Genome sequences and population genomics provide insights into the demographic history, inbreeding, and mutation load of two 'living fossil' tree species of Dipteronia.</title>
        <authorList>
            <person name="Feng Y."/>
            <person name="Comes H.P."/>
            <person name="Chen J."/>
            <person name="Zhu S."/>
            <person name="Lu R."/>
            <person name="Zhang X."/>
            <person name="Li P."/>
            <person name="Qiu J."/>
            <person name="Olsen K.M."/>
            <person name="Qiu Y."/>
        </authorList>
    </citation>
    <scope>NUCLEOTIDE SEQUENCE</scope>
    <source>
        <strain evidence="7">NBL</strain>
    </source>
</reference>
<evidence type="ECO:0000259" key="6">
    <source>
        <dbReference type="PROSITE" id="PS50089"/>
    </source>
</evidence>
<dbReference type="SMART" id="SM00184">
    <property type="entry name" value="RING"/>
    <property type="match status" value="1"/>
</dbReference>
<evidence type="ECO:0000256" key="1">
    <source>
        <dbReference type="ARBA" id="ARBA00022723"/>
    </source>
</evidence>
<dbReference type="EMBL" id="JANJYJ010000003">
    <property type="protein sequence ID" value="KAK3224304.1"/>
    <property type="molecule type" value="Genomic_DNA"/>
</dbReference>
<evidence type="ECO:0000313" key="7">
    <source>
        <dbReference type="EMBL" id="KAK3224304.1"/>
    </source>
</evidence>